<keyword evidence="2" id="KW-1185">Reference proteome</keyword>
<evidence type="ECO:0000313" key="2">
    <source>
        <dbReference type="Proteomes" id="UP000823485"/>
    </source>
</evidence>
<dbReference type="EMBL" id="JAFBFH010000005">
    <property type="protein sequence ID" value="MBM7714179.1"/>
    <property type="molecule type" value="Genomic_DNA"/>
</dbReference>
<gene>
    <name evidence="1" type="ORF">JOC94_001151</name>
</gene>
<accession>A0ABS2R3J6</accession>
<name>A0ABS2R3J6_9BACI</name>
<reference evidence="1 2" key="1">
    <citation type="submission" date="2021-01" db="EMBL/GenBank/DDBJ databases">
        <title>Genomic Encyclopedia of Type Strains, Phase IV (KMG-IV): sequencing the most valuable type-strain genomes for metagenomic binning, comparative biology and taxonomic classification.</title>
        <authorList>
            <person name="Goeker M."/>
        </authorList>
    </citation>
    <scope>NUCLEOTIDE SEQUENCE [LARGE SCALE GENOMIC DNA]</scope>
    <source>
        <strain evidence="1 2">DSM 105453</strain>
    </source>
</reference>
<dbReference type="Proteomes" id="UP000823485">
    <property type="component" value="Unassembled WGS sequence"/>
</dbReference>
<protein>
    <submittedName>
        <fullName evidence="1">Uncharacterized protein</fullName>
    </submittedName>
</protein>
<comment type="caution">
    <text evidence="1">The sequence shown here is derived from an EMBL/GenBank/DDBJ whole genome shotgun (WGS) entry which is preliminary data.</text>
</comment>
<organism evidence="1 2">
    <name type="scientific">Siminovitchia thermophila</name>
    <dbReference type="NCBI Taxonomy" id="1245522"/>
    <lineage>
        <taxon>Bacteria</taxon>
        <taxon>Bacillati</taxon>
        <taxon>Bacillota</taxon>
        <taxon>Bacilli</taxon>
        <taxon>Bacillales</taxon>
        <taxon>Bacillaceae</taxon>
        <taxon>Siminovitchia</taxon>
    </lineage>
</organism>
<evidence type="ECO:0000313" key="1">
    <source>
        <dbReference type="EMBL" id="MBM7714179.1"/>
    </source>
</evidence>
<proteinExistence type="predicted"/>
<sequence>MLVERIGHFGAVFSHLDLLYLLRSESGVYGTLHAG</sequence>